<feature type="compositionally biased region" description="Basic and acidic residues" evidence="1">
    <location>
        <begin position="1"/>
        <end position="10"/>
    </location>
</feature>
<keyword evidence="3" id="KW-1185">Reference proteome</keyword>
<protein>
    <submittedName>
        <fullName evidence="2">Uncharacterized protein</fullName>
    </submittedName>
</protein>
<dbReference type="EMBL" id="BSYO01000029">
    <property type="protein sequence ID" value="GMH25401.1"/>
    <property type="molecule type" value="Genomic_DNA"/>
</dbReference>
<organism evidence="2 3">
    <name type="scientific">Nepenthes gracilis</name>
    <name type="common">Slender pitcher plant</name>
    <dbReference type="NCBI Taxonomy" id="150966"/>
    <lineage>
        <taxon>Eukaryota</taxon>
        <taxon>Viridiplantae</taxon>
        <taxon>Streptophyta</taxon>
        <taxon>Embryophyta</taxon>
        <taxon>Tracheophyta</taxon>
        <taxon>Spermatophyta</taxon>
        <taxon>Magnoliopsida</taxon>
        <taxon>eudicotyledons</taxon>
        <taxon>Gunneridae</taxon>
        <taxon>Pentapetalae</taxon>
        <taxon>Caryophyllales</taxon>
        <taxon>Nepenthaceae</taxon>
        <taxon>Nepenthes</taxon>
    </lineage>
</organism>
<accession>A0AAD3TB14</accession>
<comment type="caution">
    <text evidence="2">The sequence shown here is derived from an EMBL/GenBank/DDBJ whole genome shotgun (WGS) entry which is preliminary data.</text>
</comment>
<name>A0AAD3TB14_NEPGR</name>
<evidence type="ECO:0000313" key="3">
    <source>
        <dbReference type="Proteomes" id="UP001279734"/>
    </source>
</evidence>
<sequence length="213" mass="23290">MPKRRSEEIGRIQQRSTKPGELLQLQPTSQYQKETATIQIRPLHKIEIGRMQLQASWRQQTGRILSKFPVGSLPLNLGPSLVGGLDVGVSPLGSSSPPRLNVPCTSSVKSPVSSAPTIPPASCGALPFCPEVPKNSLVATHPHGAGADNHGVSCILDWMLLWPFFEELDWNLLHPAAERVVDDVQSSWMMLLLNEWACALLRGAFGARAVEWC</sequence>
<gene>
    <name evidence="2" type="ORF">Nepgr_027244</name>
</gene>
<proteinExistence type="predicted"/>
<evidence type="ECO:0000256" key="1">
    <source>
        <dbReference type="SAM" id="MobiDB-lite"/>
    </source>
</evidence>
<dbReference type="Proteomes" id="UP001279734">
    <property type="component" value="Unassembled WGS sequence"/>
</dbReference>
<dbReference type="AlphaFoldDB" id="A0AAD3TB14"/>
<evidence type="ECO:0000313" key="2">
    <source>
        <dbReference type="EMBL" id="GMH25401.1"/>
    </source>
</evidence>
<feature type="region of interest" description="Disordered" evidence="1">
    <location>
        <begin position="1"/>
        <end position="20"/>
    </location>
</feature>
<reference evidence="2" key="1">
    <citation type="submission" date="2023-05" db="EMBL/GenBank/DDBJ databases">
        <title>Nepenthes gracilis genome sequencing.</title>
        <authorList>
            <person name="Fukushima K."/>
        </authorList>
    </citation>
    <scope>NUCLEOTIDE SEQUENCE</scope>
    <source>
        <strain evidence="2">SING2019-196</strain>
    </source>
</reference>